<dbReference type="OrthoDB" id="2684236at2759"/>
<gene>
    <name evidence="1" type="ORF">jhhlp_008384</name>
</gene>
<dbReference type="PANTHER" id="PTHR34365">
    <property type="entry name" value="ENOLASE (DUF1399)"/>
    <property type="match status" value="1"/>
</dbReference>
<dbReference type="Proteomes" id="UP000233524">
    <property type="component" value="Unassembled WGS sequence"/>
</dbReference>
<dbReference type="EMBL" id="NLAX01001623">
    <property type="protein sequence ID" value="PKS05018.1"/>
    <property type="molecule type" value="Genomic_DNA"/>
</dbReference>
<dbReference type="AlphaFoldDB" id="A0A2N3MXW0"/>
<evidence type="ECO:0000313" key="1">
    <source>
        <dbReference type="EMBL" id="PKS05018.1"/>
    </source>
</evidence>
<protein>
    <submittedName>
        <fullName evidence="1">Uncharacterized protein</fullName>
    </submittedName>
</protein>
<accession>A0A2N3MXW0</accession>
<dbReference type="PANTHER" id="PTHR34365:SF7">
    <property type="entry name" value="GLYCINE-RICH DOMAIN-CONTAINING PROTEIN 1"/>
    <property type="match status" value="1"/>
</dbReference>
<comment type="caution">
    <text evidence="1">The sequence shown here is derived from an EMBL/GenBank/DDBJ whole genome shotgun (WGS) entry which is preliminary data.</text>
</comment>
<sequence length="519" mass="60047">MVESARFRSNMPTIDDINAIHINTVHACGQKETQWYDNPRGQVIEFHTEEELNKFFVATPATKPIIPSPEIFDSLSGEPPQSITALPSISECAVHLELLEVIHALRKRVISTQSLDKGLGLKPPTKSVFRRTYVSYRKYENRKHTVKDPTFPKRSQAKWPVFLKIAAMRFILWARKMEDLMEDRGGPHSEAKLPHLPPIDVLAIWHAFLLNPGDYQRYCDKNALQYLKHVPFPWARITSEFKHEAIDSTNSDFSYKIPPAAGNWFARSLRLDPDLFDYICLIGRQNRDAFVRKALVKFCGDDPAGVPTIENSLGRHKEADNPEEHAFISLLYQAERFNSVVKPLSDNVVRQGAFVDKMHGQLWIRSPVFSDTLRRAIDRYDNFTQLFKLNPGSTLVPTLDMDLAWHTHQLSHVRYKAAIQEIAGRFIDHDDKIGTSTLNMWENITRKVYEKTFDEDYVRCLCWDCEAMLSVVEADDSPSMDDEWARTMTEKVREDLQYYRYVEVCRRKGYHLPARIESD</sequence>
<evidence type="ECO:0000313" key="2">
    <source>
        <dbReference type="Proteomes" id="UP000233524"/>
    </source>
</evidence>
<reference evidence="1 2" key="1">
    <citation type="journal article" date="2017" name="G3 (Bethesda)">
        <title>First Draft Genome Sequence of the Pathogenic Fungus Lomentospora prolificans (Formerly Scedosporium prolificans).</title>
        <authorList>
            <person name="Luo R."/>
            <person name="Zimin A."/>
            <person name="Workman R."/>
            <person name="Fan Y."/>
            <person name="Pertea G."/>
            <person name="Grossman N."/>
            <person name="Wear M.P."/>
            <person name="Jia B."/>
            <person name="Miller H."/>
            <person name="Casadevall A."/>
            <person name="Timp W."/>
            <person name="Zhang S.X."/>
            <person name="Salzberg S.L."/>
        </authorList>
    </citation>
    <scope>NUCLEOTIDE SEQUENCE [LARGE SCALE GENOMIC DNA]</scope>
    <source>
        <strain evidence="1 2">JHH-5317</strain>
    </source>
</reference>
<dbReference type="STRING" id="41688.A0A2N3MXW0"/>
<dbReference type="InParanoid" id="A0A2N3MXW0"/>
<name>A0A2N3MXW0_9PEZI</name>
<proteinExistence type="predicted"/>
<dbReference type="InterPro" id="IPR009836">
    <property type="entry name" value="GRDP-like"/>
</dbReference>
<keyword evidence="2" id="KW-1185">Reference proteome</keyword>
<organism evidence="1 2">
    <name type="scientific">Lomentospora prolificans</name>
    <dbReference type="NCBI Taxonomy" id="41688"/>
    <lineage>
        <taxon>Eukaryota</taxon>
        <taxon>Fungi</taxon>
        <taxon>Dikarya</taxon>
        <taxon>Ascomycota</taxon>
        <taxon>Pezizomycotina</taxon>
        <taxon>Sordariomycetes</taxon>
        <taxon>Hypocreomycetidae</taxon>
        <taxon>Microascales</taxon>
        <taxon>Microascaceae</taxon>
        <taxon>Lomentospora</taxon>
    </lineage>
</organism>
<dbReference type="Pfam" id="PF07173">
    <property type="entry name" value="GRDP-like"/>
    <property type="match status" value="1"/>
</dbReference>
<dbReference type="VEuPathDB" id="FungiDB:jhhlp_008384"/>